<evidence type="ECO:0000313" key="2">
    <source>
        <dbReference type="Proteomes" id="UP000244956"/>
    </source>
</evidence>
<dbReference type="EMBL" id="QEWP01000016">
    <property type="protein sequence ID" value="PWD98318.1"/>
    <property type="molecule type" value="Genomic_DNA"/>
</dbReference>
<dbReference type="RefSeq" id="WP_109265528.1">
    <property type="nucleotide sequence ID" value="NZ_QEWP01000016.1"/>
</dbReference>
<dbReference type="InterPro" id="IPR011990">
    <property type="entry name" value="TPR-like_helical_dom_sf"/>
</dbReference>
<accession>A0A2U2B5H0</accession>
<gene>
    <name evidence="1" type="ORF">DDZ16_16205</name>
</gene>
<dbReference type="OrthoDB" id="1119522at2"/>
<evidence type="ECO:0000313" key="1">
    <source>
        <dbReference type="EMBL" id="PWD98318.1"/>
    </source>
</evidence>
<evidence type="ECO:0008006" key="3">
    <source>
        <dbReference type="Google" id="ProtNLM"/>
    </source>
</evidence>
<dbReference type="Gene3D" id="1.25.40.10">
    <property type="entry name" value="Tetratricopeptide repeat domain"/>
    <property type="match status" value="1"/>
</dbReference>
<dbReference type="PROSITE" id="PS51257">
    <property type="entry name" value="PROKAR_LIPOPROTEIN"/>
    <property type="match status" value="1"/>
</dbReference>
<protein>
    <recommendedName>
        <fullName evidence="3">Tetratricopeptide repeat protein</fullName>
    </recommendedName>
</protein>
<dbReference type="SUPFAM" id="SSF48452">
    <property type="entry name" value="TPR-like"/>
    <property type="match status" value="1"/>
</dbReference>
<proteinExistence type="predicted"/>
<comment type="caution">
    <text evidence="1">The sequence shown here is derived from an EMBL/GenBank/DDBJ whole genome shotgun (WGS) entry which is preliminary data.</text>
</comment>
<name>A0A2U2B5H0_9BACT</name>
<organism evidence="1 2">
    <name type="scientific">Marinilabilia rubra</name>
    <dbReference type="NCBI Taxonomy" id="2162893"/>
    <lineage>
        <taxon>Bacteria</taxon>
        <taxon>Pseudomonadati</taxon>
        <taxon>Bacteroidota</taxon>
        <taxon>Bacteroidia</taxon>
        <taxon>Marinilabiliales</taxon>
        <taxon>Marinilabiliaceae</taxon>
        <taxon>Marinilabilia</taxon>
    </lineage>
</organism>
<dbReference type="AlphaFoldDB" id="A0A2U2B5H0"/>
<dbReference type="Proteomes" id="UP000244956">
    <property type="component" value="Unassembled WGS sequence"/>
</dbReference>
<sequence>MRIRKIFAPVILIAVLASCNPLKQMQTHQNSMKESFDAGNHNQVLMAFNQLENYHETKESSVSLDYIKMAAKSALEVEKYTQAEELLKKWKSKSDDFEAVKLLGEVYQKTGKNDKEYNLWSENFDRIESEEMKKEIGSRLFAIEMEKKEYNKALDRARKMPPMSDPKIVFLRVQALEATDQTDEAREVNNALLKKNPEFKPALEWKAGDIYERAEKWYKAEMSEYNKNPEYTAYVYLKRELKKISSMYRQSRDIFEKLHQEKPGNEKYIKYLKNIYLRLEMREEATKMDMLLKNQR</sequence>
<keyword evidence="2" id="KW-1185">Reference proteome</keyword>
<reference evidence="1 2" key="1">
    <citation type="submission" date="2018-05" db="EMBL/GenBank/DDBJ databases">
        <title>Marinilabilia rubrum sp. nov., isolated from saltern sediment.</title>
        <authorList>
            <person name="Zhang R."/>
        </authorList>
    </citation>
    <scope>NUCLEOTIDE SEQUENCE [LARGE SCALE GENOMIC DNA]</scope>
    <source>
        <strain evidence="1 2">WTE16</strain>
    </source>
</reference>